<name>A0A1V4K8C4_PATFA</name>
<evidence type="ECO:0000313" key="1">
    <source>
        <dbReference type="EMBL" id="OPJ80611.1"/>
    </source>
</evidence>
<organism evidence="1 2">
    <name type="scientific">Patagioenas fasciata monilis</name>
    <dbReference type="NCBI Taxonomy" id="372326"/>
    <lineage>
        <taxon>Eukaryota</taxon>
        <taxon>Metazoa</taxon>
        <taxon>Chordata</taxon>
        <taxon>Craniata</taxon>
        <taxon>Vertebrata</taxon>
        <taxon>Euteleostomi</taxon>
        <taxon>Archelosauria</taxon>
        <taxon>Archosauria</taxon>
        <taxon>Dinosauria</taxon>
        <taxon>Saurischia</taxon>
        <taxon>Theropoda</taxon>
        <taxon>Coelurosauria</taxon>
        <taxon>Aves</taxon>
        <taxon>Neognathae</taxon>
        <taxon>Neoaves</taxon>
        <taxon>Columbimorphae</taxon>
        <taxon>Columbiformes</taxon>
        <taxon>Columbidae</taxon>
        <taxon>Patagioenas</taxon>
    </lineage>
</organism>
<evidence type="ECO:0000313" key="2">
    <source>
        <dbReference type="Proteomes" id="UP000190648"/>
    </source>
</evidence>
<reference evidence="1 2" key="1">
    <citation type="submission" date="2016-02" db="EMBL/GenBank/DDBJ databases">
        <title>Band-tailed pigeon sequencing and assembly.</title>
        <authorList>
            <person name="Soares A.E."/>
            <person name="Novak B.J."/>
            <person name="Rice E.S."/>
            <person name="O'Connell B."/>
            <person name="Chang D."/>
            <person name="Weber S."/>
            <person name="Shapiro B."/>
        </authorList>
    </citation>
    <scope>NUCLEOTIDE SEQUENCE [LARGE SCALE GENOMIC DNA]</scope>
    <source>
        <strain evidence="1">BTP2013</strain>
        <tissue evidence="1">Blood</tissue>
    </source>
</reference>
<gene>
    <name evidence="1" type="ORF">AV530_010883</name>
</gene>
<comment type="caution">
    <text evidence="1">The sequence shown here is derived from an EMBL/GenBank/DDBJ whole genome shotgun (WGS) entry which is preliminary data.</text>
</comment>
<sequence>MMVHLARSKDWPVVSYPWDGSQIHLDIKLEIGSNSLVISSGMPKPGIMVKDCGGFSKRGILLWCVERIGFCNRKCRQYTGGERHKEWEKFQLTLTSNGKTIAKALRQMSKGIMNAIPSTSKVSLIVQVVGTLEENVFNVQTCYAIGKATIYYSQTQPWTQSSPDCVGVLAQTSLPTEELLSANTCKPEKAS</sequence>
<proteinExistence type="predicted"/>
<dbReference type="EMBL" id="LSYS01004200">
    <property type="protein sequence ID" value="OPJ80611.1"/>
    <property type="molecule type" value="Genomic_DNA"/>
</dbReference>
<protein>
    <submittedName>
        <fullName evidence="1">Uncharacterized protein</fullName>
    </submittedName>
</protein>
<keyword evidence="2" id="KW-1185">Reference proteome</keyword>
<accession>A0A1V4K8C4</accession>
<dbReference type="Proteomes" id="UP000190648">
    <property type="component" value="Unassembled WGS sequence"/>
</dbReference>
<dbReference type="AlphaFoldDB" id="A0A1V4K8C4"/>